<feature type="region of interest" description="Disordered" evidence="2">
    <location>
        <begin position="1"/>
        <end position="114"/>
    </location>
</feature>
<reference evidence="3 4" key="1">
    <citation type="submission" date="2024-06" db="EMBL/GenBank/DDBJ databases">
        <title>Complete genome of Phlyctema vagabunda strain 19-DSS-EL-015.</title>
        <authorList>
            <person name="Fiorenzani C."/>
        </authorList>
    </citation>
    <scope>NUCLEOTIDE SEQUENCE [LARGE SCALE GENOMIC DNA]</scope>
    <source>
        <strain evidence="3 4">19-DSS-EL-015</strain>
    </source>
</reference>
<feature type="compositionally biased region" description="Basic and acidic residues" evidence="2">
    <location>
        <begin position="37"/>
        <end position="62"/>
    </location>
</feature>
<evidence type="ECO:0000256" key="2">
    <source>
        <dbReference type="SAM" id="MobiDB-lite"/>
    </source>
</evidence>
<feature type="coiled-coil region" evidence="1">
    <location>
        <begin position="480"/>
        <end position="507"/>
    </location>
</feature>
<organism evidence="3 4">
    <name type="scientific">Phlyctema vagabunda</name>
    <dbReference type="NCBI Taxonomy" id="108571"/>
    <lineage>
        <taxon>Eukaryota</taxon>
        <taxon>Fungi</taxon>
        <taxon>Dikarya</taxon>
        <taxon>Ascomycota</taxon>
        <taxon>Pezizomycotina</taxon>
        <taxon>Leotiomycetes</taxon>
        <taxon>Helotiales</taxon>
        <taxon>Dermateaceae</taxon>
        <taxon>Phlyctema</taxon>
    </lineage>
</organism>
<gene>
    <name evidence="3" type="ORF">PVAG01_07928</name>
</gene>
<name>A0ABR4PDU3_9HELO</name>
<sequence length="635" mass="71004">MAALSSEDEGPLSSLTRWGQNARARPGRRSATSDDVDVQHSSENPPKDSLHSKYTAGREKKGAPSAPQPALGGSRQLSRELQSLEKDLSQYPLSKEPLPKKRTSKKPARLAEGGAYVSDDEDEIVFTNLEPQYRTLRKPIGIPAFKNDDEDSDFTPTQVFPPENTSSPGASVPNTLHRARRSSDMRSFSNTLQPDSVENALVSTEIENAESLGDNPQQALPEDASRKQGTSKDGPVRVVIGDYVRENDRMEVKQYPPTKYPWKVLIGHWKQFPELEIYARFTAESQLVLESHEKDMTPLVRERYDKEAQYGALQFKDIVLINQFKGFATETIQDPIRAVLSTRLPVLTKTADAQLVNGTEGKARSGTDDAAEIYFWDVEGKFLEDESLPSRVVLKVLSAIDRHKTAYRKAIRSLNPEERTEEKKDLLGQFAIECTEVDVAWILENEQPRHTDTVSVQTYNFEPTTHMAAAELMVKKDGTIRQKDMEIAEKDAKIAELEHQIAIYKHDNLSDKEETLCINGRNYELCYEPPNDGLYSCHIGNRQIQGREYEQHDTLSEVKKVDVEGTTAPETVVIDNSPYVRVTSGKQQGALIQVMGPDPVEIHDGTCFIHTNVFVEVKQGAETSSVGADGDVMET</sequence>
<comment type="caution">
    <text evidence="3">The sequence shown here is derived from an EMBL/GenBank/DDBJ whole genome shotgun (WGS) entry which is preliminary data.</text>
</comment>
<keyword evidence="1" id="KW-0175">Coiled coil</keyword>
<feature type="region of interest" description="Disordered" evidence="2">
    <location>
        <begin position="209"/>
        <end position="233"/>
    </location>
</feature>
<proteinExistence type="predicted"/>
<feature type="compositionally biased region" description="Acidic residues" evidence="2">
    <location>
        <begin position="1"/>
        <end position="10"/>
    </location>
</feature>
<evidence type="ECO:0000256" key="1">
    <source>
        <dbReference type="SAM" id="Coils"/>
    </source>
</evidence>
<accession>A0ABR4PDU3</accession>
<feature type="compositionally biased region" description="Polar residues" evidence="2">
    <location>
        <begin position="154"/>
        <end position="174"/>
    </location>
</feature>
<feature type="region of interest" description="Disordered" evidence="2">
    <location>
        <begin position="142"/>
        <end position="191"/>
    </location>
</feature>
<keyword evidence="4" id="KW-1185">Reference proteome</keyword>
<protein>
    <submittedName>
        <fullName evidence="3">Uncharacterized protein</fullName>
    </submittedName>
</protein>
<evidence type="ECO:0000313" key="4">
    <source>
        <dbReference type="Proteomes" id="UP001629113"/>
    </source>
</evidence>
<dbReference type="Proteomes" id="UP001629113">
    <property type="component" value="Unassembled WGS sequence"/>
</dbReference>
<dbReference type="EMBL" id="JBFCZG010000006">
    <property type="protein sequence ID" value="KAL3421483.1"/>
    <property type="molecule type" value="Genomic_DNA"/>
</dbReference>
<evidence type="ECO:0000313" key="3">
    <source>
        <dbReference type="EMBL" id="KAL3421483.1"/>
    </source>
</evidence>